<dbReference type="InterPro" id="IPR050317">
    <property type="entry name" value="Plant_Fungal_Acyltransferase"/>
</dbReference>
<sequence length="435" mass="48614">MKISVKESTLVRPAQETPKHTIWNSNLDLLVARIHLPTVYFYKSNGSPNFFESSVLKEALSRVLVPFYPVAGRLGRDDNGRFEINCNGEGVLFVEAKSESAIDDFGDFTPRPEFQQLVPAVDYSAHVSSYALFVSQVTYFKCRGVSLGVGVQHTLADGKSALHFINTWADVARGLSVTIPPFSDRTLLRARDPPTPAFHHIEYDPSPSMNTPVQTQESPLGPQTSSIAVLKITQDQLTTLKAKAKEEKCPVRYSSYESLAAHVWRCACMARGLTDDQATKLYIATDGRSRLIPPLPPGYFGNVLFTATPIALYGDIKSRPLAHTVKKIHDALARMDDDYLRSALDFIELQPDPTVFTREAHTFRCPNLNINSWIRLPVFDADFGWGQPIHMGPTNVVYEGTAYLLPSPTKDGSISLIVRLEPHHMKEFKKLIYEF</sequence>
<protein>
    <submittedName>
        <fullName evidence="4">Putative shikimate O-hydroxycinnamoyltransferase-like</fullName>
        <ecNumber evidence="4">2.3.1.133</ecNumber>
    </submittedName>
</protein>
<dbReference type="FunFam" id="3.30.559.10:FF:000015">
    <property type="entry name" value="Spermidine hydroxycinnamoyl transferase"/>
    <property type="match status" value="1"/>
</dbReference>
<keyword evidence="2 4" id="KW-0808">Transferase</keyword>
<dbReference type="FunFam" id="3.30.559.10:FF:000008">
    <property type="entry name" value="Tryptamine hydroxycinnamoyl transferase"/>
    <property type="match status" value="1"/>
</dbReference>
<dbReference type="PANTHER" id="PTHR31642:SF11">
    <property type="entry name" value="SHIKIMATE O-HYDROXYCINNAMOYLTRANSFERASE"/>
    <property type="match status" value="1"/>
</dbReference>
<dbReference type="GO" id="GO:0047172">
    <property type="term" value="F:shikimate O-hydroxycinnamoyltransferase activity"/>
    <property type="evidence" value="ECO:0007669"/>
    <property type="project" value="UniProtKB-EC"/>
</dbReference>
<dbReference type="Pfam" id="PF02458">
    <property type="entry name" value="Transferase"/>
    <property type="match status" value="1"/>
</dbReference>
<organism evidence="4">
    <name type="scientific">Davidia involucrata</name>
    <name type="common">Dove tree</name>
    <dbReference type="NCBI Taxonomy" id="16924"/>
    <lineage>
        <taxon>Eukaryota</taxon>
        <taxon>Viridiplantae</taxon>
        <taxon>Streptophyta</taxon>
        <taxon>Embryophyta</taxon>
        <taxon>Tracheophyta</taxon>
        <taxon>Spermatophyta</taxon>
        <taxon>Magnoliopsida</taxon>
        <taxon>eudicotyledons</taxon>
        <taxon>Gunneridae</taxon>
        <taxon>Pentapetalae</taxon>
        <taxon>asterids</taxon>
        <taxon>Cornales</taxon>
        <taxon>Nyssaceae</taxon>
        <taxon>Davidia</taxon>
    </lineage>
</organism>
<dbReference type="InterPro" id="IPR023213">
    <property type="entry name" value="CAT-like_dom_sf"/>
</dbReference>
<reference evidence="4" key="1">
    <citation type="submission" date="2019-08" db="EMBL/GenBank/DDBJ databases">
        <title>Reference gene set and small RNA set construction with multiple tissues from Davidia involucrata Baill.</title>
        <authorList>
            <person name="Yang H."/>
            <person name="Zhou C."/>
            <person name="Li G."/>
            <person name="Wang J."/>
            <person name="Gao P."/>
            <person name="Wang M."/>
            <person name="Wang R."/>
            <person name="Zhao Y."/>
        </authorList>
    </citation>
    <scope>NUCLEOTIDE SEQUENCE</scope>
    <source>
        <tissue evidence="4">Mixed with DoveR01_LX</tissue>
    </source>
</reference>
<evidence type="ECO:0000256" key="2">
    <source>
        <dbReference type="ARBA" id="ARBA00022679"/>
    </source>
</evidence>
<evidence type="ECO:0000256" key="1">
    <source>
        <dbReference type="ARBA" id="ARBA00009861"/>
    </source>
</evidence>
<comment type="similarity">
    <text evidence="1">Belongs to the plant acyltransferase family.</text>
</comment>
<evidence type="ECO:0000256" key="3">
    <source>
        <dbReference type="ARBA" id="ARBA00023315"/>
    </source>
</evidence>
<dbReference type="Gene3D" id="3.30.559.10">
    <property type="entry name" value="Chloramphenicol acetyltransferase-like domain"/>
    <property type="match status" value="2"/>
</dbReference>
<dbReference type="PANTHER" id="PTHR31642">
    <property type="entry name" value="TRICHOTHECENE 3-O-ACETYLTRANSFERASE"/>
    <property type="match status" value="1"/>
</dbReference>
<dbReference type="EMBL" id="GHES01015683">
    <property type="protein sequence ID" value="MPA46242.1"/>
    <property type="molecule type" value="Transcribed_RNA"/>
</dbReference>
<accession>A0A5B6ZNY9</accession>
<gene>
    <name evidence="4" type="ORF">Din_015683</name>
</gene>
<evidence type="ECO:0000313" key="4">
    <source>
        <dbReference type="EMBL" id="MPA46242.1"/>
    </source>
</evidence>
<dbReference type="GO" id="GO:0050266">
    <property type="term" value="F:rosmarinate synthase activity"/>
    <property type="evidence" value="ECO:0007669"/>
    <property type="project" value="UniProtKB-ARBA"/>
</dbReference>
<keyword evidence="3 4" id="KW-0012">Acyltransferase</keyword>
<proteinExistence type="inferred from homology"/>
<dbReference type="EC" id="2.3.1.133" evidence="4"/>
<dbReference type="AlphaFoldDB" id="A0A5B6ZNY9"/>
<name>A0A5B6ZNY9_DAVIN</name>